<dbReference type="GO" id="GO:0005737">
    <property type="term" value="C:cytoplasm"/>
    <property type="evidence" value="ECO:0007669"/>
    <property type="project" value="TreeGrafter"/>
</dbReference>
<dbReference type="GO" id="GO:0008684">
    <property type="term" value="F:2-oxopent-4-enoate hydratase activity"/>
    <property type="evidence" value="ECO:0007669"/>
    <property type="project" value="TreeGrafter"/>
</dbReference>
<dbReference type="InterPro" id="IPR036663">
    <property type="entry name" value="Fumarylacetoacetase_C_sf"/>
</dbReference>
<dbReference type="Gene3D" id="3.90.850.10">
    <property type="entry name" value="Fumarylacetoacetase-like, C-terminal domain"/>
    <property type="match status" value="1"/>
</dbReference>
<dbReference type="SUPFAM" id="SSF56529">
    <property type="entry name" value="FAH"/>
    <property type="match status" value="1"/>
</dbReference>
<dbReference type="Proteomes" id="UP000703893">
    <property type="component" value="Unassembled WGS sequence"/>
</dbReference>
<gene>
    <name evidence="3" type="ORF">FJZ00_09660</name>
</gene>
<keyword evidence="1" id="KW-0456">Lyase</keyword>
<name>A0A937X3T1_9BACT</name>
<organism evidence="3 4">
    <name type="scientific">Candidatus Tanganyikabacteria bacterium</name>
    <dbReference type="NCBI Taxonomy" id="2961651"/>
    <lineage>
        <taxon>Bacteria</taxon>
        <taxon>Bacillati</taxon>
        <taxon>Candidatus Sericytochromatia</taxon>
        <taxon>Candidatus Tanganyikabacteria</taxon>
    </lineage>
</organism>
<accession>A0A937X3T1</accession>
<keyword evidence="3" id="KW-0378">Hydrolase</keyword>
<dbReference type="AlphaFoldDB" id="A0A937X3T1"/>
<proteinExistence type="predicted"/>
<dbReference type="PANTHER" id="PTHR30143">
    <property type="entry name" value="ACID HYDRATASE"/>
    <property type="match status" value="1"/>
</dbReference>
<evidence type="ECO:0000313" key="3">
    <source>
        <dbReference type="EMBL" id="MBM3275409.1"/>
    </source>
</evidence>
<dbReference type="PANTHER" id="PTHR30143:SF0">
    <property type="entry name" value="2-KETO-4-PENTENOATE HYDRATASE"/>
    <property type="match status" value="1"/>
</dbReference>
<dbReference type="GO" id="GO:0016787">
    <property type="term" value="F:hydrolase activity"/>
    <property type="evidence" value="ECO:0007669"/>
    <property type="project" value="UniProtKB-KW"/>
</dbReference>
<comment type="caution">
    <text evidence="3">The sequence shown here is derived from an EMBL/GenBank/DDBJ whole genome shotgun (WGS) entry which is preliminary data.</text>
</comment>
<dbReference type="Pfam" id="PF01557">
    <property type="entry name" value="FAA_hydrolase"/>
    <property type="match status" value="1"/>
</dbReference>
<reference evidence="3 4" key="1">
    <citation type="submission" date="2019-03" db="EMBL/GenBank/DDBJ databases">
        <title>Lake Tanganyika Metagenome-Assembled Genomes (MAGs).</title>
        <authorList>
            <person name="Tran P."/>
        </authorList>
    </citation>
    <scope>NUCLEOTIDE SEQUENCE [LARGE SCALE GENOMIC DNA]</scope>
    <source>
        <strain evidence="3">K_DeepCast_65m_m2_236</strain>
    </source>
</reference>
<feature type="domain" description="Fumarylacetoacetase-like C-terminal" evidence="2">
    <location>
        <begin position="38"/>
        <end position="197"/>
    </location>
</feature>
<dbReference type="InterPro" id="IPR011234">
    <property type="entry name" value="Fumarylacetoacetase-like_C"/>
</dbReference>
<evidence type="ECO:0000313" key="4">
    <source>
        <dbReference type="Proteomes" id="UP000703893"/>
    </source>
</evidence>
<evidence type="ECO:0000259" key="2">
    <source>
        <dbReference type="Pfam" id="PF01557"/>
    </source>
</evidence>
<dbReference type="EMBL" id="VGJX01000562">
    <property type="protein sequence ID" value="MBM3275409.1"/>
    <property type="molecule type" value="Genomic_DNA"/>
</dbReference>
<protein>
    <submittedName>
        <fullName evidence="3">Fumarylacetoacetate hydrolase family protein</fullName>
    </submittedName>
</protein>
<dbReference type="InterPro" id="IPR050772">
    <property type="entry name" value="Hydratase-Decarb/MhpD_sf"/>
</dbReference>
<sequence>MKMGLTSLAKMRQMGVHAPIFGFLTDPMVESDGALIDMCRLTQPRVEPEIAFILGSDLRGPTTAAQAMLAVRGVCAALEILDSRFADFKFNLADVVADNASSAKFVLGSVVRPPDGIDAACLGIVMAINGKVVEVGSSAAIFEHPARSLAKLVNMLAAQGRGLEAGQIVLTGGATAAVAISPGDWVRLEVEDLGTVSFRCGSRD</sequence>
<evidence type="ECO:0000256" key="1">
    <source>
        <dbReference type="ARBA" id="ARBA00023239"/>
    </source>
</evidence>